<dbReference type="InterPro" id="IPR050564">
    <property type="entry name" value="F420-G6PD/mer"/>
</dbReference>
<dbReference type="InterPro" id="IPR019919">
    <property type="entry name" value="Lucif-like_OxRdtase_MSMEG_2256"/>
</dbReference>
<dbReference type="InterPro" id="IPR011251">
    <property type="entry name" value="Luciferase-like_dom"/>
</dbReference>
<accession>A0A1V2I0B5</accession>
<evidence type="ECO:0000313" key="3">
    <source>
        <dbReference type="Proteomes" id="UP000188929"/>
    </source>
</evidence>
<dbReference type="Proteomes" id="UP000188929">
    <property type="component" value="Unassembled WGS sequence"/>
</dbReference>
<dbReference type="STRING" id="1834516.BL253_34620"/>
<gene>
    <name evidence="2" type="ORF">BL253_34620</name>
</gene>
<comment type="caution">
    <text evidence="2">The sequence shown here is derived from an EMBL/GenBank/DDBJ whole genome shotgun (WGS) entry which is preliminary data.</text>
</comment>
<proteinExistence type="predicted"/>
<dbReference type="PANTHER" id="PTHR43244:SF2">
    <property type="entry name" value="CONSERVED HYPOTHETICAL ALANINE AND PROLINE-RICH PROTEIN"/>
    <property type="match status" value="1"/>
</dbReference>
<protein>
    <recommendedName>
        <fullName evidence="1">Luciferase-like domain-containing protein</fullName>
    </recommendedName>
</protein>
<dbReference type="NCBIfam" id="TIGR03617">
    <property type="entry name" value="F420_MSMEG_2256"/>
    <property type="match status" value="1"/>
</dbReference>
<dbReference type="AlphaFoldDB" id="A0A1V2I0B5"/>
<evidence type="ECO:0000259" key="1">
    <source>
        <dbReference type="Pfam" id="PF00296"/>
    </source>
</evidence>
<dbReference type="SUPFAM" id="SSF51679">
    <property type="entry name" value="Bacterial luciferase-like"/>
    <property type="match status" value="1"/>
</dbReference>
<dbReference type="Gene3D" id="3.20.20.30">
    <property type="entry name" value="Luciferase-like domain"/>
    <property type="match status" value="1"/>
</dbReference>
<dbReference type="CDD" id="cd01097">
    <property type="entry name" value="Tetrahydromethanopterin_reductase"/>
    <property type="match status" value="1"/>
</dbReference>
<feature type="domain" description="Luciferase-like" evidence="1">
    <location>
        <begin position="12"/>
        <end position="307"/>
    </location>
</feature>
<sequence>MQVYALIDSELPLGDTGAFAARMEAIGYDGVHAVETIHDSLMVAALALANTTTLQVRTAVTVALTRSPMLMALQSWDLARMSHGRFELGLGSQIRANIVDRFSMAWSDPVGQMREYVQSMRAIFAAFQSGSELEFVGKHYQFRRLQPVFNPGPIDKPHVPIWLGGVSTGMVSVAGEVADGLVTHPTNTTPEYIDEVCLPALHSGAEKAGRRLSDVPVIASCRIITGATPAEISQAREQHRQRLAFVLSTPSYKWTLDRYGLGDIHDRLRALTREKKWSAMAELVDSRVLDALTLESDYANLPERLDAWLGESVSGCVVPPPADPRDDDEFATVIARIKQTRSEVGDGPDAGAATL</sequence>
<name>A0A1V2I0B5_9ACTN</name>
<organism evidence="2 3">
    <name type="scientific">Pseudofrankia asymbiotica</name>
    <dbReference type="NCBI Taxonomy" id="1834516"/>
    <lineage>
        <taxon>Bacteria</taxon>
        <taxon>Bacillati</taxon>
        <taxon>Actinomycetota</taxon>
        <taxon>Actinomycetes</taxon>
        <taxon>Frankiales</taxon>
        <taxon>Frankiaceae</taxon>
        <taxon>Pseudofrankia</taxon>
    </lineage>
</organism>
<dbReference type="Pfam" id="PF00296">
    <property type="entry name" value="Bac_luciferase"/>
    <property type="match status" value="1"/>
</dbReference>
<dbReference type="EMBL" id="MOMC01000097">
    <property type="protein sequence ID" value="ONH22844.1"/>
    <property type="molecule type" value="Genomic_DNA"/>
</dbReference>
<reference evidence="3" key="1">
    <citation type="submission" date="2016-10" db="EMBL/GenBank/DDBJ databases">
        <title>Frankia sp. NRRL B-16386 Genome sequencing.</title>
        <authorList>
            <person name="Ghodhbane-Gtari F."/>
            <person name="Swanson E."/>
            <person name="Gueddou A."/>
            <person name="Hezbri K."/>
            <person name="Ktari K."/>
            <person name="Nouioui I."/>
            <person name="Morris K."/>
            <person name="Simpson S."/>
            <person name="Abebe-Akele F."/>
            <person name="Thomas K."/>
            <person name="Gtari M."/>
            <person name="Tisa L.S."/>
        </authorList>
    </citation>
    <scope>NUCLEOTIDE SEQUENCE [LARGE SCALE GENOMIC DNA]</scope>
    <source>
        <strain evidence="3">NRRL B-16386</strain>
    </source>
</reference>
<dbReference type="InterPro" id="IPR036661">
    <property type="entry name" value="Luciferase-like_sf"/>
</dbReference>
<keyword evidence="3" id="KW-1185">Reference proteome</keyword>
<dbReference type="GO" id="GO:0016705">
    <property type="term" value="F:oxidoreductase activity, acting on paired donors, with incorporation or reduction of molecular oxygen"/>
    <property type="evidence" value="ECO:0007669"/>
    <property type="project" value="InterPro"/>
</dbReference>
<dbReference type="RefSeq" id="WP_076822082.1">
    <property type="nucleotide sequence ID" value="NZ_MOMC01000097.1"/>
</dbReference>
<evidence type="ECO:0000313" key="2">
    <source>
        <dbReference type="EMBL" id="ONH22844.1"/>
    </source>
</evidence>
<dbReference type="PANTHER" id="PTHR43244">
    <property type="match status" value="1"/>
</dbReference>
<dbReference type="OrthoDB" id="3284378at2"/>